<organism evidence="2 3">
    <name type="scientific">Actinomadura spongiicola</name>
    <dbReference type="NCBI Taxonomy" id="2303421"/>
    <lineage>
        <taxon>Bacteria</taxon>
        <taxon>Bacillati</taxon>
        <taxon>Actinomycetota</taxon>
        <taxon>Actinomycetes</taxon>
        <taxon>Streptosporangiales</taxon>
        <taxon>Thermomonosporaceae</taxon>
        <taxon>Actinomadura</taxon>
    </lineage>
</organism>
<dbReference type="EMBL" id="QVNQ01000012">
    <property type="protein sequence ID" value="RFS81624.1"/>
    <property type="molecule type" value="Genomic_DNA"/>
</dbReference>
<reference evidence="2 3" key="1">
    <citation type="submission" date="2018-08" db="EMBL/GenBank/DDBJ databases">
        <title>Actinomadura spongicola sp. nov., isolated from marine sponge Leucetta chagosensis.</title>
        <authorList>
            <person name="Li L."/>
            <person name="Lin H.W."/>
        </authorList>
    </citation>
    <scope>NUCLEOTIDE SEQUENCE [LARGE SCALE GENOMIC DNA]</scope>
    <source>
        <strain evidence="2 3">LHW52907</strain>
    </source>
</reference>
<evidence type="ECO:0000313" key="2">
    <source>
        <dbReference type="EMBL" id="RFS81624.1"/>
    </source>
</evidence>
<dbReference type="Proteomes" id="UP000262882">
    <property type="component" value="Unassembled WGS sequence"/>
</dbReference>
<gene>
    <name evidence="2" type="ORF">D0T12_30480</name>
</gene>
<dbReference type="AlphaFoldDB" id="A0A372G8A1"/>
<name>A0A372G8A1_9ACTN</name>
<feature type="region of interest" description="Disordered" evidence="1">
    <location>
        <begin position="60"/>
        <end position="101"/>
    </location>
</feature>
<evidence type="ECO:0000313" key="3">
    <source>
        <dbReference type="Proteomes" id="UP000262882"/>
    </source>
</evidence>
<proteinExistence type="predicted"/>
<comment type="caution">
    <text evidence="2">The sequence shown here is derived from an EMBL/GenBank/DDBJ whole genome shotgun (WGS) entry which is preliminary data.</text>
</comment>
<accession>A0A372G8A1</accession>
<evidence type="ECO:0000256" key="1">
    <source>
        <dbReference type="SAM" id="MobiDB-lite"/>
    </source>
</evidence>
<sequence>MIRQANEPTVDPSGLSPAQRRGAACVVCHKRWPRPRVRVGHLPDSTGVFACDDCAPIPPPPRFPPALRARRGSRKPPTDAGRPIEAGPTTMTPSPRLWTGDLWTGATVRGLRSV</sequence>
<protein>
    <submittedName>
        <fullName evidence="2">Uncharacterized protein</fullName>
    </submittedName>
</protein>
<keyword evidence="3" id="KW-1185">Reference proteome</keyword>
<feature type="region of interest" description="Disordered" evidence="1">
    <location>
        <begin position="1"/>
        <end position="21"/>
    </location>
</feature>